<comment type="catalytic activity">
    <reaction evidence="6 7">
        <text>Release of N-terminal amino acids, preferentially methionine, from peptides and arylamides.</text>
        <dbReference type="EC" id="3.4.11.18"/>
    </reaction>
</comment>
<comment type="cofactor">
    <cofactor evidence="6">
        <name>Co(2+)</name>
        <dbReference type="ChEBI" id="CHEBI:48828"/>
    </cofactor>
    <cofactor evidence="6">
        <name>Zn(2+)</name>
        <dbReference type="ChEBI" id="CHEBI:29105"/>
    </cofactor>
    <cofactor evidence="6">
        <name>Mn(2+)</name>
        <dbReference type="ChEBI" id="CHEBI:29035"/>
    </cofactor>
    <cofactor evidence="6">
        <name>Fe(2+)</name>
        <dbReference type="ChEBI" id="CHEBI:29033"/>
    </cofactor>
    <text evidence="6">Binds 2 divalent metal cations per subunit. Has a high-affinity and a low affinity metal-binding site. The true nature of the physiological cofactor is under debate. The enzyme is active with cobalt, zinc, manganese or divalent iron ions. Most likely, methionine aminopeptidases function as mononuclear Fe(2+)-metalloproteases under physiological conditions, and the catalytically relevant metal-binding site has been assigned to the histidine-containing high-affinity site.</text>
</comment>
<dbReference type="PANTHER" id="PTHR43330:SF8">
    <property type="entry name" value="METHIONINE AMINOPEPTIDASE 1D, MITOCHONDRIAL"/>
    <property type="match status" value="1"/>
</dbReference>
<sequence>MHRNDVCWCGSGLKYKRCHLDFDERIAGIKFDPKMGQIKPPHEIIKNEKDIEGIIKSGKVNNATLDLIAKNIKAGIDTLTLNDMAHNFIIENGGIPACLNYAGYPKSICISINNVVCHGIPSKNTILRDGDIVNVDITTILDGYFADASRMFMIGNVSDEAKKLVEVTRQCMELGINAAKPWHFLGDVGAAIEKHAHTNKYSVVTALGGHGVGKKFHEEPFVSHVGEKNTGMLLVPGMVLTVEPMINAGTFDVFTDEDDGWTVYTKDGELSAQWEKTILITETGNKVLAD</sequence>
<dbReference type="GO" id="GO:0046872">
    <property type="term" value="F:metal ion binding"/>
    <property type="evidence" value="ECO:0007669"/>
    <property type="project" value="UniProtKB-UniRule"/>
</dbReference>
<feature type="binding site" evidence="6">
    <location>
        <position position="275"/>
    </location>
    <ligand>
        <name>a divalent metal cation</name>
        <dbReference type="ChEBI" id="CHEBI:60240"/>
        <label>2</label>
        <note>catalytic</note>
    </ligand>
</feature>
<feature type="binding site" evidence="6">
    <location>
        <position position="147"/>
    </location>
    <ligand>
        <name>a divalent metal cation</name>
        <dbReference type="ChEBI" id="CHEBI:60240"/>
        <label>1</label>
    </ligand>
</feature>
<comment type="similarity">
    <text evidence="6">Belongs to the peptidase M24A family. Methionine aminopeptidase type 1 subfamily.</text>
</comment>
<dbReference type="InterPro" id="IPR036005">
    <property type="entry name" value="Creatinase/aminopeptidase-like"/>
</dbReference>
<dbReference type="InterPro" id="IPR004027">
    <property type="entry name" value="SEC_C_motif"/>
</dbReference>
<dbReference type="GO" id="GO:0070006">
    <property type="term" value="F:metalloaminopeptidase activity"/>
    <property type="evidence" value="ECO:0007669"/>
    <property type="project" value="UniProtKB-UniRule"/>
</dbReference>
<evidence type="ECO:0000256" key="4">
    <source>
        <dbReference type="ARBA" id="ARBA00022723"/>
    </source>
</evidence>
<dbReference type="Gene3D" id="3.10.450.50">
    <property type="match status" value="1"/>
</dbReference>
<feature type="binding site" evidence="6">
    <location>
        <position position="136"/>
    </location>
    <ligand>
        <name>a divalent metal cation</name>
        <dbReference type="ChEBI" id="CHEBI:60240"/>
        <label>1</label>
    </ligand>
</feature>
<accession>A0A4R3K9F4</accession>
<comment type="function">
    <text evidence="1 6">Removes the N-terminal methionine from nascent proteins. The N-terminal methionine is often cleaved when the second residue in the primary sequence is small and uncharged (Met-Ala-, Cys, Gly, Pro, Ser, Thr, or Val). Requires deformylation of the N(alpha)-formylated initiator methionine before it can be hydrolyzed.</text>
</comment>
<dbReference type="NCBIfam" id="NF008970">
    <property type="entry name" value="PRK12318.1"/>
    <property type="match status" value="1"/>
</dbReference>
<keyword evidence="4 6" id="KW-0479">Metal-binding</keyword>
<feature type="binding site" evidence="6">
    <location>
        <position position="147"/>
    </location>
    <ligand>
        <name>a divalent metal cation</name>
        <dbReference type="ChEBI" id="CHEBI:60240"/>
        <label>2</label>
        <note>catalytic</note>
    </ligand>
</feature>
<feature type="binding site" evidence="6">
    <location>
        <position position="243"/>
    </location>
    <ligand>
        <name>a divalent metal cation</name>
        <dbReference type="ChEBI" id="CHEBI:60240"/>
        <label>2</label>
        <note>catalytic</note>
    </ligand>
</feature>
<dbReference type="CDD" id="cd01086">
    <property type="entry name" value="MetAP1"/>
    <property type="match status" value="1"/>
</dbReference>
<evidence type="ECO:0000256" key="6">
    <source>
        <dbReference type="HAMAP-Rule" id="MF_01974"/>
    </source>
</evidence>
<evidence type="ECO:0000256" key="3">
    <source>
        <dbReference type="ARBA" id="ARBA00022670"/>
    </source>
</evidence>
<organism evidence="9 10">
    <name type="scientific">Pectinatus cerevisiiphilus</name>
    <dbReference type="NCBI Taxonomy" id="86956"/>
    <lineage>
        <taxon>Bacteria</taxon>
        <taxon>Bacillati</taxon>
        <taxon>Bacillota</taxon>
        <taxon>Negativicutes</taxon>
        <taxon>Selenomonadales</taxon>
        <taxon>Selenomonadaceae</taxon>
        <taxon>Pectinatus</taxon>
    </lineage>
</organism>
<feature type="domain" description="Peptidase M24" evidence="8">
    <location>
        <begin position="53"/>
        <end position="282"/>
    </location>
</feature>
<keyword evidence="3 6" id="KW-0645">Protease</keyword>
<keyword evidence="10" id="KW-1185">Reference proteome</keyword>
<dbReference type="SUPFAM" id="SSF55920">
    <property type="entry name" value="Creatinase/aminopeptidase"/>
    <property type="match status" value="1"/>
</dbReference>
<dbReference type="InterPro" id="IPR002467">
    <property type="entry name" value="Pept_M24A_MAP1"/>
</dbReference>
<dbReference type="EC" id="3.4.11.18" evidence="6 7"/>
<name>A0A4R3K9F4_9FIRM</name>
<protein>
    <recommendedName>
        <fullName evidence="6 7">Methionine aminopeptidase</fullName>
        <shortName evidence="6">MAP</shortName>
        <shortName evidence="6">MetAP</shortName>
        <ecNumber evidence="6 7">3.4.11.18</ecNumber>
    </recommendedName>
    <alternativeName>
        <fullName evidence="6">Peptidase M</fullName>
    </alternativeName>
</protein>
<dbReference type="HAMAP" id="MF_01974">
    <property type="entry name" value="MetAP_1"/>
    <property type="match status" value="1"/>
</dbReference>
<proteinExistence type="inferred from homology"/>
<evidence type="ECO:0000256" key="7">
    <source>
        <dbReference type="RuleBase" id="RU003653"/>
    </source>
</evidence>
<dbReference type="PANTHER" id="PTHR43330">
    <property type="entry name" value="METHIONINE AMINOPEPTIDASE"/>
    <property type="match status" value="1"/>
</dbReference>
<keyword evidence="2 6" id="KW-0031">Aminopeptidase</keyword>
<dbReference type="RefSeq" id="WP_132548576.1">
    <property type="nucleotide sequence ID" value="NZ_SMAA01000006.1"/>
</dbReference>
<dbReference type="Proteomes" id="UP000295188">
    <property type="component" value="Unassembled WGS sequence"/>
</dbReference>
<dbReference type="GO" id="GO:0004239">
    <property type="term" value="F:initiator methionyl aminopeptidase activity"/>
    <property type="evidence" value="ECO:0007669"/>
    <property type="project" value="UniProtKB-UniRule"/>
</dbReference>
<evidence type="ECO:0000256" key="5">
    <source>
        <dbReference type="ARBA" id="ARBA00022801"/>
    </source>
</evidence>
<keyword evidence="5 6" id="KW-0378">Hydrolase</keyword>
<comment type="subunit">
    <text evidence="6">Monomer.</text>
</comment>
<dbReference type="SUPFAM" id="SSF103642">
    <property type="entry name" value="Sec-C motif"/>
    <property type="match status" value="1"/>
</dbReference>
<evidence type="ECO:0000313" key="9">
    <source>
        <dbReference type="EMBL" id="TCS79587.1"/>
    </source>
</evidence>
<feature type="binding site" evidence="6">
    <location>
        <position position="217"/>
    </location>
    <ligand>
        <name>substrate</name>
    </ligand>
</feature>
<evidence type="ECO:0000313" key="10">
    <source>
        <dbReference type="Proteomes" id="UP000295188"/>
    </source>
</evidence>
<evidence type="ECO:0000259" key="8">
    <source>
        <dbReference type="Pfam" id="PF00557"/>
    </source>
</evidence>
<dbReference type="Pfam" id="PF00557">
    <property type="entry name" value="Peptidase_M24"/>
    <property type="match status" value="1"/>
</dbReference>
<evidence type="ECO:0000256" key="2">
    <source>
        <dbReference type="ARBA" id="ARBA00022438"/>
    </source>
</evidence>
<feature type="binding site" evidence="6">
    <location>
        <position position="118"/>
    </location>
    <ligand>
        <name>substrate</name>
    </ligand>
</feature>
<dbReference type="AlphaFoldDB" id="A0A4R3K9F4"/>
<dbReference type="Gene3D" id="3.90.230.10">
    <property type="entry name" value="Creatinase/methionine aminopeptidase superfamily"/>
    <property type="match status" value="1"/>
</dbReference>
<gene>
    <name evidence="6" type="primary">map</name>
    <name evidence="9" type="ORF">EDC37_1062</name>
</gene>
<dbReference type="OrthoDB" id="9802055at2"/>
<dbReference type="PRINTS" id="PR00599">
    <property type="entry name" value="MAPEPTIDASE"/>
</dbReference>
<dbReference type="EMBL" id="SMAA01000006">
    <property type="protein sequence ID" value="TCS79587.1"/>
    <property type="molecule type" value="Genomic_DNA"/>
</dbReference>
<reference evidence="9 10" key="1">
    <citation type="submission" date="2019-03" db="EMBL/GenBank/DDBJ databases">
        <title>Genomic Encyclopedia of Type Strains, Phase IV (KMG-IV): sequencing the most valuable type-strain genomes for metagenomic binning, comparative biology and taxonomic classification.</title>
        <authorList>
            <person name="Goeker M."/>
        </authorList>
    </citation>
    <scope>NUCLEOTIDE SEQUENCE [LARGE SCALE GENOMIC DNA]</scope>
    <source>
        <strain evidence="9 10">DSM 20467</strain>
    </source>
</reference>
<dbReference type="Pfam" id="PF02810">
    <property type="entry name" value="SEC-C"/>
    <property type="match status" value="1"/>
</dbReference>
<dbReference type="InterPro" id="IPR001714">
    <property type="entry name" value="Pept_M24_MAP"/>
</dbReference>
<evidence type="ECO:0000256" key="1">
    <source>
        <dbReference type="ARBA" id="ARBA00002521"/>
    </source>
</evidence>
<comment type="caution">
    <text evidence="9">The sequence shown here is derived from an EMBL/GenBank/DDBJ whole genome shotgun (WGS) entry which is preliminary data.</text>
</comment>
<feature type="binding site" evidence="6">
    <location>
        <position position="275"/>
    </location>
    <ligand>
        <name>a divalent metal cation</name>
        <dbReference type="ChEBI" id="CHEBI:60240"/>
        <label>1</label>
    </ligand>
</feature>
<dbReference type="GO" id="GO:0006508">
    <property type="term" value="P:proteolysis"/>
    <property type="evidence" value="ECO:0007669"/>
    <property type="project" value="UniProtKB-KW"/>
</dbReference>
<feature type="binding site" evidence="6">
    <location>
        <position position="210"/>
    </location>
    <ligand>
        <name>a divalent metal cation</name>
        <dbReference type="ChEBI" id="CHEBI:60240"/>
        <label>2</label>
        <note>catalytic</note>
    </ligand>
</feature>
<dbReference type="InterPro" id="IPR000994">
    <property type="entry name" value="Pept_M24"/>
</dbReference>
<dbReference type="NCBIfam" id="TIGR00500">
    <property type="entry name" value="met_pdase_I"/>
    <property type="match status" value="1"/>
</dbReference>